<accession>A0A4C1Y7J9</accession>
<reference evidence="1 2" key="1">
    <citation type="journal article" date="2019" name="Commun. Biol.">
        <title>The bagworm genome reveals a unique fibroin gene that provides high tensile strength.</title>
        <authorList>
            <person name="Kono N."/>
            <person name="Nakamura H."/>
            <person name="Ohtoshi R."/>
            <person name="Tomita M."/>
            <person name="Numata K."/>
            <person name="Arakawa K."/>
        </authorList>
    </citation>
    <scope>NUCLEOTIDE SEQUENCE [LARGE SCALE GENOMIC DNA]</scope>
</reference>
<evidence type="ECO:0000313" key="1">
    <source>
        <dbReference type="EMBL" id="GBP70527.1"/>
    </source>
</evidence>
<gene>
    <name evidence="1" type="ORF">EVAR_61442_1</name>
</gene>
<protein>
    <submittedName>
        <fullName evidence="1">Uncharacterized protein</fullName>
    </submittedName>
</protein>
<evidence type="ECO:0000313" key="2">
    <source>
        <dbReference type="Proteomes" id="UP000299102"/>
    </source>
</evidence>
<organism evidence="1 2">
    <name type="scientific">Eumeta variegata</name>
    <name type="common">Bagworm moth</name>
    <name type="synonym">Eumeta japonica</name>
    <dbReference type="NCBI Taxonomy" id="151549"/>
    <lineage>
        <taxon>Eukaryota</taxon>
        <taxon>Metazoa</taxon>
        <taxon>Ecdysozoa</taxon>
        <taxon>Arthropoda</taxon>
        <taxon>Hexapoda</taxon>
        <taxon>Insecta</taxon>
        <taxon>Pterygota</taxon>
        <taxon>Neoptera</taxon>
        <taxon>Endopterygota</taxon>
        <taxon>Lepidoptera</taxon>
        <taxon>Glossata</taxon>
        <taxon>Ditrysia</taxon>
        <taxon>Tineoidea</taxon>
        <taxon>Psychidae</taxon>
        <taxon>Oiketicinae</taxon>
        <taxon>Eumeta</taxon>
    </lineage>
</organism>
<dbReference type="AlphaFoldDB" id="A0A4C1Y7J9"/>
<keyword evidence="2" id="KW-1185">Reference proteome</keyword>
<dbReference type="Proteomes" id="UP000299102">
    <property type="component" value="Unassembled WGS sequence"/>
</dbReference>
<proteinExistence type="predicted"/>
<dbReference type="EMBL" id="BGZK01001077">
    <property type="protein sequence ID" value="GBP70527.1"/>
    <property type="molecule type" value="Genomic_DNA"/>
</dbReference>
<sequence>MELMDVPKALWAARRHRLPLSRSSLTSNLPAPPRPRVFSASETMSYHLSPITFNNQKTGHGGSFSLFRLFCLQMLSAASPPGGLPALAYYI</sequence>
<name>A0A4C1Y7J9_EUMVA</name>
<comment type="caution">
    <text evidence="1">The sequence shown here is derived from an EMBL/GenBank/DDBJ whole genome shotgun (WGS) entry which is preliminary data.</text>
</comment>